<dbReference type="Pfam" id="PF13181">
    <property type="entry name" value="TPR_8"/>
    <property type="match status" value="1"/>
</dbReference>
<evidence type="ECO:0000313" key="8">
    <source>
        <dbReference type="EMBL" id="KNE63133.1"/>
    </source>
</evidence>
<dbReference type="InterPro" id="IPR041243">
    <property type="entry name" value="STI1/HOP_DP"/>
</dbReference>
<reference evidence="8 9" key="1">
    <citation type="submission" date="2009-11" db="EMBL/GenBank/DDBJ databases">
        <title>Annotation of Allomyces macrogynus ATCC 38327.</title>
        <authorList>
            <consortium name="The Broad Institute Genome Sequencing Platform"/>
            <person name="Russ C."/>
            <person name="Cuomo C."/>
            <person name="Burger G."/>
            <person name="Gray M.W."/>
            <person name="Holland P.W.H."/>
            <person name="King N."/>
            <person name="Lang F.B.F."/>
            <person name="Roger A.J."/>
            <person name="Ruiz-Trillo I."/>
            <person name="Young S.K."/>
            <person name="Zeng Q."/>
            <person name="Gargeya S."/>
            <person name="Fitzgerald M."/>
            <person name="Haas B."/>
            <person name="Abouelleil A."/>
            <person name="Alvarado L."/>
            <person name="Arachchi H.M."/>
            <person name="Berlin A."/>
            <person name="Chapman S.B."/>
            <person name="Gearin G."/>
            <person name="Goldberg J."/>
            <person name="Griggs A."/>
            <person name="Gujja S."/>
            <person name="Hansen M."/>
            <person name="Heiman D."/>
            <person name="Howarth C."/>
            <person name="Larimer J."/>
            <person name="Lui A."/>
            <person name="MacDonald P.J.P."/>
            <person name="McCowen C."/>
            <person name="Montmayeur A."/>
            <person name="Murphy C."/>
            <person name="Neiman D."/>
            <person name="Pearson M."/>
            <person name="Priest M."/>
            <person name="Roberts A."/>
            <person name="Saif S."/>
            <person name="Shea T."/>
            <person name="Sisk P."/>
            <person name="Stolte C."/>
            <person name="Sykes S."/>
            <person name="Wortman J."/>
            <person name="Nusbaum C."/>
            <person name="Birren B."/>
        </authorList>
    </citation>
    <scope>NUCLEOTIDE SEQUENCE [LARGE SCALE GENOMIC DNA]</scope>
    <source>
        <strain evidence="8 9">ATCC 38327</strain>
    </source>
</reference>
<dbReference type="Gene3D" id="1.25.40.10">
    <property type="entry name" value="Tetratricopeptide repeat domain"/>
    <property type="match status" value="3"/>
</dbReference>
<keyword evidence="9" id="KW-1185">Reference proteome</keyword>
<dbReference type="GO" id="GO:0005737">
    <property type="term" value="C:cytoplasm"/>
    <property type="evidence" value="ECO:0007669"/>
    <property type="project" value="UniProtKB-SubCell"/>
</dbReference>
<evidence type="ECO:0000256" key="6">
    <source>
        <dbReference type="SAM" id="MobiDB-lite"/>
    </source>
</evidence>
<dbReference type="SMART" id="SM00028">
    <property type="entry name" value="TPR"/>
    <property type="match status" value="9"/>
</dbReference>
<dbReference type="Pfam" id="PF17830">
    <property type="entry name" value="STI1-HOP_DP"/>
    <property type="match status" value="2"/>
</dbReference>
<evidence type="ECO:0000256" key="3">
    <source>
        <dbReference type="ARBA" id="ARBA00022737"/>
    </source>
</evidence>
<feature type="domain" description="STI1" evidence="7">
    <location>
        <begin position="136"/>
        <end position="175"/>
    </location>
</feature>
<sequence>MSTADQLKAAGNKAFSAGQYQDAIKHFSAAIEIDSKNHVLYSNRSAAYASLKQFPDALRDAEKTVEIAPHWAKGYSRLGAARHGLGDLEAAKQAYEQGLKVEPNNALLARGIKDVETAMAAERPGGKNDPIASLLNNDIWGKIAANPKLAPYLADPSYVAQVKAMIANPSSGMAAMQDQRIMMTLLTLMGINMTTAEEAGLNTDNIPKPRSRSPSPVREPAPKPRAASPVKETPREAPAAASASRSVPAEDKMEVDEKPEADEEAQRREAMLAEKEKGNAAYKKRDFETALLHYGKAWELSDEREVTVLTNMAAVYFEQAEYEKCIEKCHAAIDLGREQRADFKLIARALARIGNAYVKLDQLDDAIKFYQKSLTEHRTADTLQRLRDTEKLLEQRKKAAYHDPALADAARDRGNDLFKKHDYAAAVKEYTEAIARNEADPRAYSNRAACYHKLAAIPEAKKDCDAAIARDPNFVKAYIRKAALLHLTKEYKAALEVCEQAANADKDGKHSHEIQQQIQKSTAAMYSGDPKAREERAKRAMQDPEVQQILQDPIMNQILSQMQSDPGAIREHLKNPMIAAKIQKLVEAGVLAVN</sequence>
<feature type="repeat" description="TPR" evidence="5">
    <location>
        <begin position="4"/>
        <end position="37"/>
    </location>
</feature>
<dbReference type="AlphaFoldDB" id="A0A0L0SL20"/>
<dbReference type="Proteomes" id="UP000054350">
    <property type="component" value="Unassembled WGS sequence"/>
</dbReference>
<dbReference type="InterPro" id="IPR006636">
    <property type="entry name" value="STI1_HS-bd"/>
</dbReference>
<dbReference type="eggNOG" id="KOG0548">
    <property type="taxonomic scope" value="Eukaryota"/>
</dbReference>
<keyword evidence="2" id="KW-0963">Cytoplasm</keyword>
<comment type="subcellular location">
    <subcellularLocation>
        <location evidence="1">Cytoplasm</location>
    </subcellularLocation>
</comment>
<dbReference type="PANTHER" id="PTHR22904:SF523">
    <property type="entry name" value="STRESS-INDUCED-PHOSPHOPROTEIN 1"/>
    <property type="match status" value="1"/>
</dbReference>
<dbReference type="InterPro" id="IPR019734">
    <property type="entry name" value="TPR_rpt"/>
</dbReference>
<organism evidence="8 9">
    <name type="scientific">Allomyces macrogynus (strain ATCC 38327)</name>
    <name type="common">Allomyces javanicus var. macrogynus</name>
    <dbReference type="NCBI Taxonomy" id="578462"/>
    <lineage>
        <taxon>Eukaryota</taxon>
        <taxon>Fungi</taxon>
        <taxon>Fungi incertae sedis</taxon>
        <taxon>Blastocladiomycota</taxon>
        <taxon>Blastocladiomycetes</taxon>
        <taxon>Blastocladiales</taxon>
        <taxon>Blastocladiaceae</taxon>
        <taxon>Allomyces</taxon>
    </lineage>
</organism>
<dbReference type="SMART" id="SM00727">
    <property type="entry name" value="STI1"/>
    <property type="match status" value="2"/>
</dbReference>
<dbReference type="VEuPathDB" id="FungiDB:AMAG_08296"/>
<protein>
    <recommendedName>
        <fullName evidence="7">STI1 domain-containing protein</fullName>
    </recommendedName>
</protein>
<dbReference type="FunFam" id="1.25.40.10:FF:000020">
    <property type="entry name" value="Stress-induced phosphoprotein 1"/>
    <property type="match status" value="1"/>
</dbReference>
<keyword evidence="4 5" id="KW-0802">TPR repeat</keyword>
<feature type="repeat" description="TPR" evidence="5">
    <location>
        <begin position="347"/>
        <end position="380"/>
    </location>
</feature>
<feature type="compositionally biased region" description="Low complexity" evidence="6">
    <location>
        <begin position="236"/>
        <end position="247"/>
    </location>
</feature>
<keyword evidence="3" id="KW-0677">Repeat</keyword>
<dbReference type="OMA" id="LCEYKLG"/>
<evidence type="ECO:0000256" key="1">
    <source>
        <dbReference type="ARBA" id="ARBA00004496"/>
    </source>
</evidence>
<proteinExistence type="predicted"/>
<reference evidence="9" key="2">
    <citation type="submission" date="2009-11" db="EMBL/GenBank/DDBJ databases">
        <title>The Genome Sequence of Allomyces macrogynus strain ATCC 38327.</title>
        <authorList>
            <consortium name="The Broad Institute Genome Sequencing Platform"/>
            <person name="Russ C."/>
            <person name="Cuomo C."/>
            <person name="Shea T."/>
            <person name="Young S.K."/>
            <person name="Zeng Q."/>
            <person name="Koehrsen M."/>
            <person name="Haas B."/>
            <person name="Borodovsky M."/>
            <person name="Guigo R."/>
            <person name="Alvarado L."/>
            <person name="Berlin A."/>
            <person name="Borenstein D."/>
            <person name="Chen Z."/>
            <person name="Engels R."/>
            <person name="Freedman E."/>
            <person name="Gellesch M."/>
            <person name="Goldberg J."/>
            <person name="Griggs A."/>
            <person name="Gujja S."/>
            <person name="Heiman D."/>
            <person name="Hepburn T."/>
            <person name="Howarth C."/>
            <person name="Jen D."/>
            <person name="Larson L."/>
            <person name="Lewis B."/>
            <person name="Mehta T."/>
            <person name="Park D."/>
            <person name="Pearson M."/>
            <person name="Roberts A."/>
            <person name="Saif S."/>
            <person name="Shenoy N."/>
            <person name="Sisk P."/>
            <person name="Stolte C."/>
            <person name="Sykes S."/>
            <person name="Walk T."/>
            <person name="White J."/>
            <person name="Yandava C."/>
            <person name="Burger G."/>
            <person name="Gray M.W."/>
            <person name="Holland P.W.H."/>
            <person name="King N."/>
            <person name="Lang F.B.F."/>
            <person name="Roger A.J."/>
            <person name="Ruiz-Trillo I."/>
            <person name="Lander E."/>
            <person name="Nusbaum C."/>
        </authorList>
    </citation>
    <scope>NUCLEOTIDE SEQUENCE [LARGE SCALE GENOMIC DNA]</scope>
    <source>
        <strain evidence="9">ATCC 38327</strain>
    </source>
</reference>
<feature type="domain" description="STI1" evidence="7">
    <location>
        <begin position="543"/>
        <end position="582"/>
    </location>
</feature>
<dbReference type="PANTHER" id="PTHR22904">
    <property type="entry name" value="TPR REPEAT CONTAINING PROTEIN"/>
    <property type="match status" value="1"/>
</dbReference>
<dbReference type="InterPro" id="IPR011990">
    <property type="entry name" value="TPR-like_helical_dom_sf"/>
</dbReference>
<evidence type="ECO:0000259" key="7">
    <source>
        <dbReference type="SMART" id="SM00727"/>
    </source>
</evidence>
<evidence type="ECO:0000256" key="4">
    <source>
        <dbReference type="ARBA" id="ARBA00022803"/>
    </source>
</evidence>
<accession>A0A0L0SL20</accession>
<dbReference type="SUPFAM" id="SSF48452">
    <property type="entry name" value="TPR-like"/>
    <property type="match status" value="3"/>
</dbReference>
<dbReference type="PROSITE" id="PS50005">
    <property type="entry name" value="TPR"/>
    <property type="match status" value="3"/>
</dbReference>
<name>A0A0L0SL20_ALLM3</name>
<dbReference type="GO" id="GO:0051879">
    <property type="term" value="F:Hsp90 protein binding"/>
    <property type="evidence" value="ECO:0007669"/>
    <property type="project" value="TreeGrafter"/>
</dbReference>
<dbReference type="FunFam" id="1.10.260.100:FF:000002">
    <property type="entry name" value="Stress-induced-phosphoprotein 1 (Hsp70/Hsp90-organizing)"/>
    <property type="match status" value="1"/>
</dbReference>
<dbReference type="Pfam" id="PF13414">
    <property type="entry name" value="TPR_11"/>
    <property type="match status" value="1"/>
</dbReference>
<dbReference type="Gene3D" id="1.10.260.100">
    <property type="match status" value="2"/>
</dbReference>
<evidence type="ECO:0000256" key="2">
    <source>
        <dbReference type="ARBA" id="ARBA00022490"/>
    </source>
</evidence>
<dbReference type="Pfam" id="PF13424">
    <property type="entry name" value="TPR_12"/>
    <property type="match status" value="1"/>
</dbReference>
<dbReference type="EMBL" id="GG745341">
    <property type="protein sequence ID" value="KNE63133.1"/>
    <property type="molecule type" value="Genomic_DNA"/>
</dbReference>
<dbReference type="FunFam" id="1.25.40.10:FF:000010">
    <property type="entry name" value="Stress-induced phosphoprotein 1"/>
    <property type="match status" value="1"/>
</dbReference>
<feature type="compositionally biased region" description="Basic and acidic residues" evidence="6">
    <location>
        <begin position="248"/>
        <end position="268"/>
    </location>
</feature>
<dbReference type="OrthoDB" id="2423701at2759"/>
<feature type="repeat" description="TPR" evidence="5">
    <location>
        <begin position="72"/>
        <end position="105"/>
    </location>
</feature>
<dbReference type="STRING" id="578462.A0A0L0SL20"/>
<feature type="region of interest" description="Disordered" evidence="6">
    <location>
        <begin position="199"/>
        <end position="268"/>
    </location>
</feature>
<evidence type="ECO:0000256" key="5">
    <source>
        <dbReference type="PROSITE-ProRule" id="PRU00339"/>
    </source>
</evidence>
<evidence type="ECO:0000313" key="9">
    <source>
        <dbReference type="Proteomes" id="UP000054350"/>
    </source>
</evidence>
<gene>
    <name evidence="8" type="ORF">AMAG_08296</name>
</gene>